<sequence>MASSFVSYPLMMFARHGLMYVVNLRTRVLGHGSWLMAHGAVAIASPREFLLNKVPTPMPVPTIFNLDAIKAFATDNIVSKDALTFEDLGLAPHKWSKHEHNLWILFKSSFQLLLQDFWSTAVFSQTNRKNKFQGSFSVNECCVMLRPILLFPEELTIILVLFAPLSQRDQLYFLQS</sequence>
<evidence type="ECO:0000313" key="2">
    <source>
        <dbReference type="Proteomes" id="UP001234989"/>
    </source>
</evidence>
<evidence type="ECO:0000313" key="1">
    <source>
        <dbReference type="EMBL" id="WMV47095.1"/>
    </source>
</evidence>
<dbReference type="AlphaFoldDB" id="A0AAF0UIM1"/>
<dbReference type="EMBL" id="CP133620">
    <property type="protein sequence ID" value="WMV47095.1"/>
    <property type="molecule type" value="Genomic_DNA"/>
</dbReference>
<name>A0AAF0UIM1_SOLVR</name>
<reference evidence="1" key="1">
    <citation type="submission" date="2023-08" db="EMBL/GenBank/DDBJ databases">
        <title>A de novo genome assembly of Solanum verrucosum Schlechtendal, a Mexican diploid species geographically isolated from the other diploid A-genome species in potato relatives.</title>
        <authorList>
            <person name="Hosaka K."/>
        </authorList>
    </citation>
    <scope>NUCLEOTIDE SEQUENCE</scope>
    <source>
        <tissue evidence="1">Young leaves</tissue>
    </source>
</reference>
<gene>
    <name evidence="1" type="ORF">MTR67_040480</name>
</gene>
<organism evidence="1 2">
    <name type="scientific">Solanum verrucosum</name>
    <dbReference type="NCBI Taxonomy" id="315347"/>
    <lineage>
        <taxon>Eukaryota</taxon>
        <taxon>Viridiplantae</taxon>
        <taxon>Streptophyta</taxon>
        <taxon>Embryophyta</taxon>
        <taxon>Tracheophyta</taxon>
        <taxon>Spermatophyta</taxon>
        <taxon>Magnoliopsida</taxon>
        <taxon>eudicotyledons</taxon>
        <taxon>Gunneridae</taxon>
        <taxon>Pentapetalae</taxon>
        <taxon>asterids</taxon>
        <taxon>lamiids</taxon>
        <taxon>Solanales</taxon>
        <taxon>Solanaceae</taxon>
        <taxon>Solanoideae</taxon>
        <taxon>Solaneae</taxon>
        <taxon>Solanum</taxon>
    </lineage>
</organism>
<keyword evidence="2" id="KW-1185">Reference proteome</keyword>
<accession>A0AAF0UIM1</accession>
<dbReference type="Proteomes" id="UP001234989">
    <property type="component" value="Chromosome 9"/>
</dbReference>
<protein>
    <submittedName>
        <fullName evidence="1">Uncharacterized protein</fullName>
    </submittedName>
</protein>
<proteinExistence type="predicted"/>